<dbReference type="Proteomes" id="UP000001514">
    <property type="component" value="Unassembled WGS sequence"/>
</dbReference>
<evidence type="ECO:0008006" key="4">
    <source>
        <dbReference type="Google" id="ProtNLM"/>
    </source>
</evidence>
<organism evidence="3">
    <name type="scientific">Selaginella moellendorffii</name>
    <name type="common">Spikemoss</name>
    <dbReference type="NCBI Taxonomy" id="88036"/>
    <lineage>
        <taxon>Eukaryota</taxon>
        <taxon>Viridiplantae</taxon>
        <taxon>Streptophyta</taxon>
        <taxon>Embryophyta</taxon>
        <taxon>Tracheophyta</taxon>
        <taxon>Lycopodiopsida</taxon>
        <taxon>Selaginellales</taxon>
        <taxon>Selaginellaceae</taxon>
        <taxon>Selaginella</taxon>
    </lineage>
</organism>
<dbReference type="HOGENOM" id="CLU_1941707_0_0_1"/>
<keyword evidence="3" id="KW-1185">Reference proteome</keyword>
<evidence type="ECO:0000313" key="2">
    <source>
        <dbReference type="EMBL" id="EFJ10612.1"/>
    </source>
</evidence>
<feature type="compositionally biased region" description="Basic and acidic residues" evidence="1">
    <location>
        <begin position="36"/>
        <end position="45"/>
    </location>
</feature>
<name>D8SY06_SELML</name>
<protein>
    <recommendedName>
        <fullName evidence="4">Hyaluronan/mRNA-binding protein domain-containing protein</fullName>
    </recommendedName>
</protein>
<accession>D8SY06</accession>
<evidence type="ECO:0000313" key="3">
    <source>
        <dbReference type="Proteomes" id="UP000001514"/>
    </source>
</evidence>
<evidence type="ECO:0000256" key="1">
    <source>
        <dbReference type="SAM" id="MobiDB-lite"/>
    </source>
</evidence>
<dbReference type="KEGG" id="smo:SELMODRAFT_426948"/>
<dbReference type="InParanoid" id="D8SY06"/>
<dbReference type="OrthoDB" id="1899413at2759"/>
<gene>
    <name evidence="2" type="ORF">SELMODRAFT_426948</name>
</gene>
<proteinExistence type="predicted"/>
<dbReference type="AlphaFoldDB" id="D8SY06"/>
<feature type="region of interest" description="Disordered" evidence="1">
    <location>
        <begin position="1"/>
        <end position="67"/>
    </location>
</feature>
<feature type="region of interest" description="Disordered" evidence="1">
    <location>
        <begin position="106"/>
        <end position="130"/>
    </location>
</feature>
<feature type="compositionally biased region" description="Low complexity" evidence="1">
    <location>
        <begin position="112"/>
        <end position="130"/>
    </location>
</feature>
<dbReference type="EMBL" id="GL377652">
    <property type="protein sequence ID" value="EFJ10612.1"/>
    <property type="molecule type" value="Genomic_DNA"/>
</dbReference>
<reference evidence="2 3" key="1">
    <citation type="journal article" date="2011" name="Science">
        <title>The Selaginella genome identifies genetic changes associated with the evolution of vascular plants.</title>
        <authorList>
            <person name="Banks J.A."/>
            <person name="Nishiyama T."/>
            <person name="Hasebe M."/>
            <person name="Bowman J.L."/>
            <person name="Gribskov M."/>
            <person name="dePamphilis C."/>
            <person name="Albert V.A."/>
            <person name="Aono N."/>
            <person name="Aoyama T."/>
            <person name="Ambrose B.A."/>
            <person name="Ashton N.W."/>
            <person name="Axtell M.J."/>
            <person name="Barker E."/>
            <person name="Barker M.S."/>
            <person name="Bennetzen J.L."/>
            <person name="Bonawitz N.D."/>
            <person name="Chapple C."/>
            <person name="Cheng C."/>
            <person name="Correa L.G."/>
            <person name="Dacre M."/>
            <person name="DeBarry J."/>
            <person name="Dreyer I."/>
            <person name="Elias M."/>
            <person name="Engstrom E.M."/>
            <person name="Estelle M."/>
            <person name="Feng L."/>
            <person name="Finet C."/>
            <person name="Floyd S.K."/>
            <person name="Frommer W.B."/>
            <person name="Fujita T."/>
            <person name="Gramzow L."/>
            <person name="Gutensohn M."/>
            <person name="Harholt J."/>
            <person name="Hattori M."/>
            <person name="Heyl A."/>
            <person name="Hirai T."/>
            <person name="Hiwatashi Y."/>
            <person name="Ishikawa M."/>
            <person name="Iwata M."/>
            <person name="Karol K.G."/>
            <person name="Koehler B."/>
            <person name="Kolukisaoglu U."/>
            <person name="Kubo M."/>
            <person name="Kurata T."/>
            <person name="Lalonde S."/>
            <person name="Li K."/>
            <person name="Li Y."/>
            <person name="Litt A."/>
            <person name="Lyons E."/>
            <person name="Manning G."/>
            <person name="Maruyama T."/>
            <person name="Michael T.P."/>
            <person name="Mikami K."/>
            <person name="Miyazaki S."/>
            <person name="Morinaga S."/>
            <person name="Murata T."/>
            <person name="Mueller-Roeber B."/>
            <person name="Nelson D.R."/>
            <person name="Obara M."/>
            <person name="Oguri Y."/>
            <person name="Olmstead R.G."/>
            <person name="Onodera N."/>
            <person name="Petersen B.L."/>
            <person name="Pils B."/>
            <person name="Prigge M."/>
            <person name="Rensing S.A."/>
            <person name="Riano-Pachon D.M."/>
            <person name="Roberts A.W."/>
            <person name="Sato Y."/>
            <person name="Scheller H.V."/>
            <person name="Schulz B."/>
            <person name="Schulz C."/>
            <person name="Shakirov E.V."/>
            <person name="Shibagaki N."/>
            <person name="Shinohara N."/>
            <person name="Shippen D.E."/>
            <person name="Soerensen I."/>
            <person name="Sotooka R."/>
            <person name="Sugimoto N."/>
            <person name="Sugita M."/>
            <person name="Sumikawa N."/>
            <person name="Tanurdzic M."/>
            <person name="Theissen G."/>
            <person name="Ulvskov P."/>
            <person name="Wakazuki S."/>
            <person name="Weng J.K."/>
            <person name="Willats W.W."/>
            <person name="Wipf D."/>
            <person name="Wolf P.G."/>
            <person name="Yang L."/>
            <person name="Zimmer A.D."/>
            <person name="Zhu Q."/>
            <person name="Mitros T."/>
            <person name="Hellsten U."/>
            <person name="Loque D."/>
            <person name="Otillar R."/>
            <person name="Salamov A."/>
            <person name="Schmutz J."/>
            <person name="Shapiro H."/>
            <person name="Lindquist E."/>
            <person name="Lucas S."/>
            <person name="Rokhsar D."/>
            <person name="Grigoriev I.V."/>
        </authorList>
    </citation>
    <scope>NUCLEOTIDE SEQUENCE [LARGE SCALE GENOMIC DNA]</scope>
</reference>
<dbReference type="eggNOG" id="ENOG502S1XX">
    <property type="taxonomic scope" value="Eukaryota"/>
</dbReference>
<dbReference type="Gramene" id="EFJ10612">
    <property type="protein sequence ID" value="EFJ10612"/>
    <property type="gene ID" value="SELMODRAFT_426948"/>
</dbReference>
<feature type="compositionally biased region" description="Basic and acidic residues" evidence="1">
    <location>
        <begin position="9"/>
        <end position="20"/>
    </location>
</feature>
<sequence>MATSAQLPADEHMTREDHRCSPPRAANHAHLKNLKKGVERKDRHPSTGINPSPKKSGRGGRFTWEGSSHADDYAASYDDNNALDKNDPNYVDEEEEEIHAAAEIEGKKECADAPPKAAPDATTTTVAATA</sequence>